<gene>
    <name evidence="2" type="ORF">EVAR_12615_1</name>
</gene>
<evidence type="ECO:0000313" key="2">
    <source>
        <dbReference type="EMBL" id="GBP24948.1"/>
    </source>
</evidence>
<organism evidence="2 3">
    <name type="scientific">Eumeta variegata</name>
    <name type="common">Bagworm moth</name>
    <name type="synonym">Eumeta japonica</name>
    <dbReference type="NCBI Taxonomy" id="151549"/>
    <lineage>
        <taxon>Eukaryota</taxon>
        <taxon>Metazoa</taxon>
        <taxon>Ecdysozoa</taxon>
        <taxon>Arthropoda</taxon>
        <taxon>Hexapoda</taxon>
        <taxon>Insecta</taxon>
        <taxon>Pterygota</taxon>
        <taxon>Neoptera</taxon>
        <taxon>Endopterygota</taxon>
        <taxon>Lepidoptera</taxon>
        <taxon>Glossata</taxon>
        <taxon>Ditrysia</taxon>
        <taxon>Tineoidea</taxon>
        <taxon>Psychidae</taxon>
        <taxon>Oiketicinae</taxon>
        <taxon>Eumeta</taxon>
    </lineage>
</organism>
<proteinExistence type="predicted"/>
<reference evidence="2 3" key="1">
    <citation type="journal article" date="2019" name="Commun. Biol.">
        <title>The bagworm genome reveals a unique fibroin gene that provides high tensile strength.</title>
        <authorList>
            <person name="Kono N."/>
            <person name="Nakamura H."/>
            <person name="Ohtoshi R."/>
            <person name="Tomita M."/>
            <person name="Numata K."/>
            <person name="Arakawa K."/>
        </authorList>
    </citation>
    <scope>NUCLEOTIDE SEQUENCE [LARGE SCALE GENOMIC DNA]</scope>
</reference>
<evidence type="ECO:0008006" key="4">
    <source>
        <dbReference type="Google" id="ProtNLM"/>
    </source>
</evidence>
<dbReference type="Proteomes" id="UP000299102">
    <property type="component" value="Unassembled WGS sequence"/>
</dbReference>
<name>A0A4C1UEY6_EUMVA</name>
<dbReference type="EMBL" id="BGZK01000167">
    <property type="protein sequence ID" value="GBP24948.1"/>
    <property type="molecule type" value="Genomic_DNA"/>
</dbReference>
<sequence>MSITNGDTLFMARTLAFALVMGRHNLESPSGTNRICVQMAQRLTVRLIGTRYTPMRLVLFDSYIRLTKMKEPFRYIQIVHFLRRSSNFVLMNRMQSEPHQSTSFALPKIKPIGTENSPYAVCHSQFALNVPNGLSEKYRSSYVEIEDCKNLMDRAPYLERQVYPIQAVHRMHRRDGTALGLVLVILNKMDGATDVFKSLANVCGLSGITVEPPYKRGIPGQCHRCQLYSQAAANCHAPANYHAPPRCVKCLDSPWTKELCKHPRVRRQTCLLDNKTTAWTVNTAQVKSTGSKNLHPAPLPKENQWKNLFPWVNPKTKGTENRDSHSQPPRQAGTAASATSALGDDIDTIMSIL</sequence>
<keyword evidence="3" id="KW-1185">Reference proteome</keyword>
<evidence type="ECO:0000313" key="3">
    <source>
        <dbReference type="Proteomes" id="UP000299102"/>
    </source>
</evidence>
<dbReference type="AlphaFoldDB" id="A0A4C1UEY6"/>
<feature type="region of interest" description="Disordered" evidence="1">
    <location>
        <begin position="311"/>
        <end position="340"/>
    </location>
</feature>
<evidence type="ECO:0000256" key="1">
    <source>
        <dbReference type="SAM" id="MobiDB-lite"/>
    </source>
</evidence>
<accession>A0A4C1UEY6</accession>
<dbReference type="OrthoDB" id="8123886at2759"/>
<protein>
    <recommendedName>
        <fullName evidence="4">Nucleic-acid-binding protein from transposon X-element</fullName>
    </recommendedName>
</protein>
<comment type="caution">
    <text evidence="2">The sequence shown here is derived from an EMBL/GenBank/DDBJ whole genome shotgun (WGS) entry which is preliminary data.</text>
</comment>